<reference evidence="5 6" key="1">
    <citation type="submission" date="2019-07" db="EMBL/GenBank/DDBJ databases">
        <title>Reinekea sp. strain SSH23 genome sequencing and assembly.</title>
        <authorList>
            <person name="Kim I."/>
        </authorList>
    </citation>
    <scope>NUCLEOTIDE SEQUENCE [LARGE SCALE GENOMIC DNA]</scope>
    <source>
        <strain evidence="5 6">SSH23</strain>
    </source>
</reference>
<dbReference type="SUPFAM" id="SSF53850">
    <property type="entry name" value="Periplasmic binding protein-like II"/>
    <property type="match status" value="1"/>
</dbReference>
<proteinExistence type="inferred from homology"/>
<feature type="chain" id="PRO_5022705480" evidence="3">
    <location>
        <begin position="31"/>
        <end position="270"/>
    </location>
</feature>
<evidence type="ECO:0000259" key="4">
    <source>
        <dbReference type="SMART" id="SM00062"/>
    </source>
</evidence>
<protein>
    <submittedName>
        <fullName evidence="5">Transporter substrate-binding domain-containing protein</fullName>
    </submittedName>
</protein>
<organism evidence="5 6">
    <name type="scientific">Reinekea thalattae</name>
    <dbReference type="NCBI Taxonomy" id="2593301"/>
    <lineage>
        <taxon>Bacteria</taxon>
        <taxon>Pseudomonadati</taxon>
        <taxon>Pseudomonadota</taxon>
        <taxon>Gammaproteobacteria</taxon>
        <taxon>Oceanospirillales</taxon>
        <taxon>Saccharospirillaceae</taxon>
        <taxon>Reinekea</taxon>
    </lineage>
</organism>
<keyword evidence="2 3" id="KW-0732">Signal</keyword>
<comment type="similarity">
    <text evidence="1">Belongs to the bacterial solute-binding protein 3 family.</text>
</comment>
<dbReference type="PANTHER" id="PTHR35936:SF19">
    <property type="entry name" value="AMINO-ACID-BINDING PROTEIN YXEM-RELATED"/>
    <property type="match status" value="1"/>
</dbReference>
<evidence type="ECO:0000256" key="3">
    <source>
        <dbReference type="SAM" id="SignalP"/>
    </source>
</evidence>
<evidence type="ECO:0000313" key="6">
    <source>
        <dbReference type="Proteomes" id="UP000321764"/>
    </source>
</evidence>
<dbReference type="InterPro" id="IPR001638">
    <property type="entry name" value="Solute-binding_3/MltF_N"/>
</dbReference>
<dbReference type="AlphaFoldDB" id="A0A5C8Z4N8"/>
<evidence type="ECO:0000256" key="1">
    <source>
        <dbReference type="ARBA" id="ARBA00010333"/>
    </source>
</evidence>
<dbReference type="Proteomes" id="UP000321764">
    <property type="component" value="Unassembled WGS sequence"/>
</dbReference>
<gene>
    <name evidence="5" type="ORF">FME95_10770</name>
</gene>
<evidence type="ECO:0000256" key="2">
    <source>
        <dbReference type="ARBA" id="ARBA00022729"/>
    </source>
</evidence>
<dbReference type="EMBL" id="VKAD01000002">
    <property type="protein sequence ID" value="TXR51900.1"/>
    <property type="molecule type" value="Genomic_DNA"/>
</dbReference>
<name>A0A5C8Z4N8_9GAMM</name>
<dbReference type="OrthoDB" id="9768183at2"/>
<evidence type="ECO:0000313" key="5">
    <source>
        <dbReference type="EMBL" id="TXR51900.1"/>
    </source>
</evidence>
<feature type="signal peptide" evidence="3">
    <location>
        <begin position="1"/>
        <end position="30"/>
    </location>
</feature>
<dbReference type="SMART" id="SM00062">
    <property type="entry name" value="PBPb"/>
    <property type="match status" value="1"/>
</dbReference>
<keyword evidence="6" id="KW-1185">Reference proteome</keyword>
<dbReference type="Pfam" id="PF00497">
    <property type="entry name" value="SBP_bac_3"/>
    <property type="match status" value="1"/>
</dbReference>
<accession>A0A5C8Z4N8</accession>
<feature type="domain" description="Solute-binding protein family 3/N-terminal" evidence="4">
    <location>
        <begin position="38"/>
        <end position="267"/>
    </location>
</feature>
<dbReference type="PANTHER" id="PTHR35936">
    <property type="entry name" value="MEMBRANE-BOUND LYTIC MUREIN TRANSGLYCOSYLASE F"/>
    <property type="match status" value="1"/>
</dbReference>
<sequence>MSITTHSFVKTLASLALTSSVLLAATSTQAETLISEGTLTVGMEIAYPPFESYDGDKVVGFDPELATLLSEQMGVTPKFVDSKFTNLILGLSSDKFDTVISGMYILPKRLERTDAIAYARTGAHIMTLKDSEQKPATEKELCGLSVGLQQGTSWVKDLEALSTDYCLANDKAAITVRQYPTAPEVSQALLSRNIDAQVEIAGAAKMFSERSRGRIVISSLDLIYPQTLGIFVDKGNDALFNQLQSAMDAIKANGSYLALIEKYELTPVSE</sequence>
<comment type="caution">
    <text evidence="5">The sequence shown here is derived from an EMBL/GenBank/DDBJ whole genome shotgun (WGS) entry which is preliminary data.</text>
</comment>
<dbReference type="Gene3D" id="3.40.190.10">
    <property type="entry name" value="Periplasmic binding protein-like II"/>
    <property type="match status" value="2"/>
</dbReference>
<dbReference type="RefSeq" id="WP_147714497.1">
    <property type="nucleotide sequence ID" value="NZ_VKAD01000002.1"/>
</dbReference>